<evidence type="ECO:0000313" key="2">
    <source>
        <dbReference type="Proteomes" id="UP001221898"/>
    </source>
</evidence>
<keyword evidence="2" id="KW-1185">Reference proteome</keyword>
<dbReference type="Proteomes" id="UP001221898">
    <property type="component" value="Unassembled WGS sequence"/>
</dbReference>
<dbReference type="EMBL" id="JAINUG010000029">
    <property type="protein sequence ID" value="KAJ8409730.1"/>
    <property type="molecule type" value="Genomic_DNA"/>
</dbReference>
<organism evidence="1 2">
    <name type="scientific">Aldrovandia affinis</name>
    <dbReference type="NCBI Taxonomy" id="143900"/>
    <lineage>
        <taxon>Eukaryota</taxon>
        <taxon>Metazoa</taxon>
        <taxon>Chordata</taxon>
        <taxon>Craniata</taxon>
        <taxon>Vertebrata</taxon>
        <taxon>Euteleostomi</taxon>
        <taxon>Actinopterygii</taxon>
        <taxon>Neopterygii</taxon>
        <taxon>Teleostei</taxon>
        <taxon>Notacanthiformes</taxon>
        <taxon>Halosauridae</taxon>
        <taxon>Aldrovandia</taxon>
    </lineage>
</organism>
<accession>A0AAD7SW21</accession>
<protein>
    <submittedName>
        <fullName evidence="1">Uncharacterized protein</fullName>
    </submittedName>
</protein>
<comment type="caution">
    <text evidence="1">The sequence shown here is derived from an EMBL/GenBank/DDBJ whole genome shotgun (WGS) entry which is preliminary data.</text>
</comment>
<dbReference type="AlphaFoldDB" id="A0AAD7SW21"/>
<sequence>MAFSLSLPIIQCASPLIQPFIPLPAGASSIRATVSAAACLRALRLARRPACGERMFTARSAARLRQGDLAPRWRHRATPAARRTRRKHIPHLEEQWPSHPSPCLSAVLRKTLLFGATRHAGVDARPTVPNPRCLGAAGVGTAFPPPKQPACFSR</sequence>
<name>A0AAD7SW21_9TELE</name>
<reference evidence="1" key="1">
    <citation type="journal article" date="2023" name="Science">
        <title>Genome structures resolve the early diversification of teleost fishes.</title>
        <authorList>
            <person name="Parey E."/>
            <person name="Louis A."/>
            <person name="Montfort J."/>
            <person name="Bouchez O."/>
            <person name="Roques C."/>
            <person name="Iampietro C."/>
            <person name="Lluch J."/>
            <person name="Castinel A."/>
            <person name="Donnadieu C."/>
            <person name="Desvignes T."/>
            <person name="Floi Bucao C."/>
            <person name="Jouanno E."/>
            <person name="Wen M."/>
            <person name="Mejri S."/>
            <person name="Dirks R."/>
            <person name="Jansen H."/>
            <person name="Henkel C."/>
            <person name="Chen W.J."/>
            <person name="Zahm M."/>
            <person name="Cabau C."/>
            <person name="Klopp C."/>
            <person name="Thompson A.W."/>
            <person name="Robinson-Rechavi M."/>
            <person name="Braasch I."/>
            <person name="Lecointre G."/>
            <person name="Bobe J."/>
            <person name="Postlethwait J.H."/>
            <person name="Berthelot C."/>
            <person name="Roest Crollius H."/>
            <person name="Guiguen Y."/>
        </authorList>
    </citation>
    <scope>NUCLEOTIDE SEQUENCE</scope>
    <source>
        <strain evidence="1">NC1722</strain>
    </source>
</reference>
<proteinExistence type="predicted"/>
<evidence type="ECO:0000313" key="1">
    <source>
        <dbReference type="EMBL" id="KAJ8409730.1"/>
    </source>
</evidence>
<gene>
    <name evidence="1" type="ORF">AAFF_G00217890</name>
</gene>